<feature type="region of interest" description="Disordered" evidence="1">
    <location>
        <begin position="131"/>
        <end position="232"/>
    </location>
</feature>
<evidence type="ECO:0000313" key="4">
    <source>
        <dbReference type="EMBL" id="KAF1797007.1"/>
    </source>
</evidence>
<feature type="compositionally biased region" description="Acidic residues" evidence="1">
    <location>
        <begin position="140"/>
        <end position="151"/>
    </location>
</feature>
<evidence type="ECO:0000313" key="5">
    <source>
        <dbReference type="Proteomes" id="UP000469890"/>
    </source>
</evidence>
<keyword evidence="2" id="KW-0812">Transmembrane</keyword>
<accession>A0A8H4B784</accession>
<feature type="compositionally biased region" description="Basic and acidic residues" evidence="1">
    <location>
        <begin position="269"/>
        <end position="284"/>
    </location>
</feature>
<feature type="compositionally biased region" description="Acidic residues" evidence="1">
    <location>
        <begin position="183"/>
        <end position="201"/>
    </location>
</feature>
<feature type="transmembrane region" description="Helical" evidence="2">
    <location>
        <begin position="423"/>
        <end position="445"/>
    </location>
</feature>
<feature type="compositionally biased region" description="Basic and acidic residues" evidence="1">
    <location>
        <begin position="152"/>
        <end position="167"/>
    </location>
</feature>
<keyword evidence="2" id="KW-1133">Transmembrane helix</keyword>
<reference evidence="4 5" key="1">
    <citation type="submission" date="2019-09" db="EMBL/GenBank/DDBJ databases">
        <authorList>
            <consortium name="DOE Joint Genome Institute"/>
            <person name="Mondo S.J."/>
            <person name="Navarro-Mendoza M.I."/>
            <person name="Perez-Arques C."/>
            <person name="Panchal S."/>
            <person name="Nicolas F.E."/>
            <person name="Ganguly P."/>
            <person name="Pangilinan J."/>
            <person name="Grigoriev I."/>
            <person name="Heitman J."/>
            <person name="Sanya K."/>
            <person name="Garre V."/>
        </authorList>
    </citation>
    <scope>NUCLEOTIDE SEQUENCE [LARGE SCALE GENOMIC DNA]</scope>
    <source>
        <strain evidence="4 5">MU402</strain>
    </source>
</reference>
<evidence type="ECO:0000256" key="2">
    <source>
        <dbReference type="SAM" id="Phobius"/>
    </source>
</evidence>
<proteinExistence type="predicted"/>
<dbReference type="Pfam" id="PF22485">
    <property type="entry name" value="DUF6987"/>
    <property type="match status" value="1"/>
</dbReference>
<dbReference type="Proteomes" id="UP000469890">
    <property type="component" value="Unassembled WGS sequence"/>
</dbReference>
<feature type="region of interest" description="Disordered" evidence="1">
    <location>
        <begin position="264"/>
        <end position="284"/>
    </location>
</feature>
<evidence type="ECO:0000256" key="1">
    <source>
        <dbReference type="SAM" id="MobiDB-lite"/>
    </source>
</evidence>
<dbReference type="InterPro" id="IPR054256">
    <property type="entry name" value="DUF6987"/>
</dbReference>
<feature type="compositionally biased region" description="Low complexity" evidence="1">
    <location>
        <begin position="1"/>
        <end position="25"/>
    </location>
</feature>
<feature type="region of interest" description="Disordered" evidence="1">
    <location>
        <begin position="1"/>
        <end position="80"/>
    </location>
</feature>
<feature type="domain" description="DUF6987" evidence="3">
    <location>
        <begin position="276"/>
        <end position="473"/>
    </location>
</feature>
<keyword evidence="2" id="KW-0472">Membrane</keyword>
<organism evidence="4 5">
    <name type="scientific">Mucor circinelloides f. lusitanicus</name>
    <name type="common">Mucor racemosus var. lusitanicus</name>
    <dbReference type="NCBI Taxonomy" id="29924"/>
    <lineage>
        <taxon>Eukaryota</taxon>
        <taxon>Fungi</taxon>
        <taxon>Fungi incertae sedis</taxon>
        <taxon>Mucoromycota</taxon>
        <taxon>Mucoromycotina</taxon>
        <taxon>Mucoromycetes</taxon>
        <taxon>Mucorales</taxon>
        <taxon>Mucorineae</taxon>
        <taxon>Mucoraceae</taxon>
        <taxon>Mucor</taxon>
    </lineage>
</organism>
<evidence type="ECO:0000259" key="3">
    <source>
        <dbReference type="Pfam" id="PF22485"/>
    </source>
</evidence>
<sequence>MKNQQAKQQEAAAAKAPPAQSQQAQSEDEESQGQPDQGDDPSDDNQEQEQQASEEGNDDDDEDESEEEEESDDDDELEELYRLMVGKKINKAGLVVDKKSGAVLGKISEGKLKRMAGKKVRDNGEVYNDKGKLIGRVEPVQEDTTEDVADDAQDKADEAKESTRDIASDAEDNADDAKKATEDVAEDVADDAQDTKEDAEDAPFNPNTMVDEHSPRVRKSGKVVDEDDNIVGEVDKSSAHKLAGFPVDDDGNIIDNDGHIVGKAKMHGKKSEEQLKEEAEEEEYRKIADQMSQSIQTSLDKIKPILKNITDTIDDEEAKPQKERDEQKLVDTVKPLIEQGSAILEECNGAIRGLDPSGRIAKQAQAKTSARKATPEEYHLADLLAQLSGEVSTTIDKAKKKVRNMPHAKKELSPLWNILQSPLLQILSAVGLLLTGVLGLVGNILNGLGLGSIVNSLLGGIGLNKILEGFGLGDALKLGRKK</sequence>
<dbReference type="Pfam" id="PF12396">
    <property type="entry name" value="DUF3659"/>
    <property type="match status" value="2"/>
</dbReference>
<dbReference type="PANTHER" id="PTHR39461:SF1">
    <property type="entry name" value="LEA DOMAIN PROTEIN (AFU_ORTHOLOGUE AFUA_8G04920)"/>
    <property type="match status" value="1"/>
</dbReference>
<dbReference type="PANTHER" id="PTHR39461">
    <property type="entry name" value="LEA DOMAIN PROTEIN (AFU_ORTHOLOGUE AFUA_8G04920)"/>
    <property type="match status" value="1"/>
</dbReference>
<comment type="caution">
    <text evidence="4">The sequence shown here is derived from an EMBL/GenBank/DDBJ whole genome shotgun (WGS) entry which is preliminary data.</text>
</comment>
<protein>
    <recommendedName>
        <fullName evidence="3">DUF6987 domain-containing protein</fullName>
    </recommendedName>
</protein>
<name>A0A8H4B784_MUCCL</name>
<gene>
    <name evidence="4" type="ORF">FB192DRAFT_1335410</name>
</gene>
<feature type="compositionally biased region" description="Acidic residues" evidence="1">
    <location>
        <begin position="26"/>
        <end position="47"/>
    </location>
</feature>
<feature type="compositionally biased region" description="Acidic residues" evidence="1">
    <location>
        <begin position="55"/>
        <end position="78"/>
    </location>
</feature>
<dbReference type="AlphaFoldDB" id="A0A8H4B784"/>
<dbReference type="EMBL" id="JAAECE010000010">
    <property type="protein sequence ID" value="KAF1797007.1"/>
    <property type="molecule type" value="Genomic_DNA"/>
</dbReference>
<dbReference type="InterPro" id="IPR022124">
    <property type="entry name" value="DUF3659"/>
</dbReference>